<proteinExistence type="inferred from homology"/>
<evidence type="ECO:0000313" key="14">
    <source>
        <dbReference type="Proteomes" id="UP000198797"/>
    </source>
</evidence>
<evidence type="ECO:0000259" key="12">
    <source>
        <dbReference type="PROSITE" id="PS51462"/>
    </source>
</evidence>
<evidence type="ECO:0000256" key="2">
    <source>
        <dbReference type="ARBA" id="ARBA00007579"/>
    </source>
</evidence>
<dbReference type="SUPFAM" id="SSF55811">
    <property type="entry name" value="Nudix"/>
    <property type="match status" value="1"/>
</dbReference>
<dbReference type="EMBL" id="FMCU01000008">
    <property type="protein sequence ID" value="SCF27802.1"/>
    <property type="molecule type" value="Genomic_DNA"/>
</dbReference>
<sequence>MELVVLLDHDGQAVGEQDKRIVHDGDTPLHLAFSCYVFSNSGQFLMSRRSLRKKTWPGIWTNSFCGHPGPGEPMTDAVHRRASAELGLTLSDLRLVLPRFRYRAELDGVVENEMCPVYVARAADEPVPNPDEVDRVEWVDWDSFRDRTRTDGTLSPWCRLQVDELAGIGPVPGRWSTGDAAELPPAARVAVAGHG</sequence>
<keyword evidence="5 10" id="KW-0479">Metal-binding</keyword>
<dbReference type="Gene3D" id="3.90.79.10">
    <property type="entry name" value="Nucleoside Triphosphate Pyrophosphohydrolase"/>
    <property type="match status" value="1"/>
</dbReference>
<evidence type="ECO:0000256" key="4">
    <source>
        <dbReference type="ARBA" id="ARBA00022490"/>
    </source>
</evidence>
<dbReference type="Pfam" id="PF00293">
    <property type="entry name" value="NUDIX"/>
    <property type="match status" value="1"/>
</dbReference>
<protein>
    <recommendedName>
        <fullName evidence="3 10">Isopentenyl-diphosphate Delta-isomerase</fullName>
        <shortName evidence="10">IPP isomerase</shortName>
        <ecNumber evidence="3 10">5.3.3.2</ecNumber>
    </recommendedName>
    <alternativeName>
        <fullName evidence="10">IPP:DMAPP isomerase</fullName>
    </alternativeName>
    <alternativeName>
        <fullName evidence="10">Isopentenyl pyrophosphate isomerase</fullName>
    </alternativeName>
</protein>
<dbReference type="CDD" id="cd02885">
    <property type="entry name" value="NUDIX_IPP_Isomerase"/>
    <property type="match status" value="1"/>
</dbReference>
<keyword evidence="7 10" id="KW-0464">Manganese</keyword>
<dbReference type="UniPathway" id="UPA00059">
    <property type="reaction ID" value="UER00104"/>
</dbReference>
<dbReference type="NCBIfam" id="NF002995">
    <property type="entry name" value="PRK03759.1"/>
    <property type="match status" value="1"/>
</dbReference>
<evidence type="ECO:0000256" key="7">
    <source>
        <dbReference type="ARBA" id="ARBA00023211"/>
    </source>
</evidence>
<dbReference type="HAMAP" id="MF_00202">
    <property type="entry name" value="Idi"/>
    <property type="match status" value="1"/>
</dbReference>
<keyword evidence="6 10" id="KW-0460">Magnesium</keyword>
<dbReference type="PANTHER" id="PTHR10885:SF0">
    <property type="entry name" value="ISOPENTENYL-DIPHOSPHATE DELTA-ISOMERASE"/>
    <property type="match status" value="1"/>
</dbReference>
<comment type="cofactor">
    <cofactor evidence="10">
        <name>Mg(2+)</name>
        <dbReference type="ChEBI" id="CHEBI:18420"/>
    </cofactor>
    <text evidence="10">Binds 1 Mg(2+) ion per subunit. The magnesium ion binds only when substrate is bound.</text>
</comment>
<evidence type="ECO:0000256" key="3">
    <source>
        <dbReference type="ARBA" id="ARBA00012057"/>
    </source>
</evidence>
<dbReference type="Proteomes" id="UP000198797">
    <property type="component" value="Unassembled WGS sequence"/>
</dbReference>
<feature type="binding site" evidence="10">
    <location>
        <position position="67"/>
    </location>
    <ligand>
        <name>Mn(2+)</name>
        <dbReference type="ChEBI" id="CHEBI:29035"/>
    </ligand>
</feature>
<dbReference type="InterPro" id="IPR015797">
    <property type="entry name" value="NUDIX_hydrolase-like_dom_sf"/>
</dbReference>
<evidence type="ECO:0000256" key="6">
    <source>
        <dbReference type="ARBA" id="ARBA00022842"/>
    </source>
</evidence>
<feature type="binding site" evidence="10">
    <location>
        <position position="23"/>
    </location>
    <ligand>
        <name>Mn(2+)</name>
        <dbReference type="ChEBI" id="CHEBI:29035"/>
    </ligand>
</feature>
<feature type="active site" evidence="10 11">
    <location>
        <position position="65"/>
    </location>
</feature>
<comment type="function">
    <text evidence="10">Catalyzes the 1,3-allylic rearrangement of the homoallylic substrate isopentenyl (IPP) to its highly electrophilic allylic isomer, dimethylallyl diphosphate (DMAPP).</text>
</comment>
<dbReference type="GO" id="GO:0046872">
    <property type="term" value="F:metal ion binding"/>
    <property type="evidence" value="ECO:0007669"/>
    <property type="project" value="UniProtKB-KW"/>
</dbReference>
<evidence type="ECO:0000256" key="8">
    <source>
        <dbReference type="ARBA" id="ARBA00023229"/>
    </source>
</evidence>
<feature type="binding site" evidence="10">
    <location>
        <position position="30"/>
    </location>
    <ligand>
        <name>Mn(2+)</name>
        <dbReference type="ChEBI" id="CHEBI:29035"/>
    </ligand>
</feature>
<dbReference type="NCBIfam" id="TIGR02150">
    <property type="entry name" value="IPP_isom_1"/>
    <property type="match status" value="1"/>
</dbReference>
<dbReference type="GO" id="GO:0050992">
    <property type="term" value="P:dimethylallyl diphosphate biosynthetic process"/>
    <property type="evidence" value="ECO:0007669"/>
    <property type="project" value="UniProtKB-UniRule"/>
</dbReference>
<dbReference type="EC" id="5.3.3.2" evidence="3 10"/>
<comment type="similarity">
    <text evidence="2 10">Belongs to the IPP isomerase type 1 family.</text>
</comment>
<evidence type="ECO:0000256" key="10">
    <source>
        <dbReference type="HAMAP-Rule" id="MF_00202"/>
    </source>
</evidence>
<dbReference type="InterPro" id="IPR011876">
    <property type="entry name" value="IsopentenylPP_isomerase_typ1"/>
</dbReference>
<evidence type="ECO:0000256" key="11">
    <source>
        <dbReference type="PIRSR" id="PIRSR018427-1"/>
    </source>
</evidence>
<keyword evidence="9 10" id="KW-0413">Isomerase</keyword>
<organism evidence="13 14">
    <name type="scientific">Micromonospora matsumotoense</name>
    <dbReference type="NCBI Taxonomy" id="121616"/>
    <lineage>
        <taxon>Bacteria</taxon>
        <taxon>Bacillati</taxon>
        <taxon>Actinomycetota</taxon>
        <taxon>Actinomycetes</taxon>
        <taxon>Micromonosporales</taxon>
        <taxon>Micromonosporaceae</taxon>
        <taxon>Micromonospora</taxon>
    </lineage>
</organism>
<comment type="cofactor">
    <cofactor evidence="10">
        <name>Mn(2+)</name>
        <dbReference type="ChEBI" id="CHEBI:29035"/>
    </cofactor>
    <text evidence="10">Binds 1 Mn(2+) ion per subunit.</text>
</comment>
<dbReference type="InterPro" id="IPR056375">
    <property type="entry name" value="Idi_bact"/>
</dbReference>
<dbReference type="OrthoDB" id="9809458at2"/>
<keyword evidence="8 10" id="KW-0414">Isoprene biosynthesis</keyword>
<dbReference type="PANTHER" id="PTHR10885">
    <property type="entry name" value="ISOPENTENYL-DIPHOSPHATE DELTA-ISOMERASE"/>
    <property type="match status" value="1"/>
</dbReference>
<comment type="pathway">
    <text evidence="1 10">Isoprenoid biosynthesis; dimethylallyl diphosphate biosynthesis; dimethylallyl diphosphate from isopentenyl diphosphate: step 1/1.</text>
</comment>
<feature type="domain" description="Nudix hydrolase" evidence="12">
    <location>
        <begin position="28"/>
        <end position="160"/>
    </location>
</feature>
<feature type="binding site" evidence="10">
    <location>
        <position position="85"/>
    </location>
    <ligand>
        <name>Mg(2+)</name>
        <dbReference type="ChEBI" id="CHEBI:18420"/>
    </ligand>
</feature>
<keyword evidence="14" id="KW-1185">Reference proteome</keyword>
<gene>
    <name evidence="10" type="primary">idi</name>
    <name evidence="13" type="ORF">GA0070216_108139</name>
</gene>
<dbReference type="RefSeq" id="WP_091247182.1">
    <property type="nucleotide sequence ID" value="NZ_FMCU01000008.1"/>
</dbReference>
<dbReference type="AlphaFoldDB" id="A0A1C4Z431"/>
<evidence type="ECO:0000256" key="1">
    <source>
        <dbReference type="ARBA" id="ARBA00004826"/>
    </source>
</evidence>
<evidence type="ECO:0000313" key="13">
    <source>
        <dbReference type="EMBL" id="SCF27802.1"/>
    </source>
</evidence>
<keyword evidence="4 10" id="KW-0963">Cytoplasm</keyword>
<feature type="binding site" evidence="10">
    <location>
        <position position="113"/>
    </location>
    <ligand>
        <name>Mn(2+)</name>
        <dbReference type="ChEBI" id="CHEBI:29035"/>
    </ligand>
</feature>
<name>A0A1C4Z431_9ACTN</name>
<dbReference type="PIRSF" id="PIRSF018427">
    <property type="entry name" value="Isopntndiph_ism"/>
    <property type="match status" value="1"/>
</dbReference>
<evidence type="ECO:0000256" key="9">
    <source>
        <dbReference type="ARBA" id="ARBA00023235"/>
    </source>
</evidence>
<reference evidence="14" key="1">
    <citation type="submission" date="2016-06" db="EMBL/GenBank/DDBJ databases">
        <authorList>
            <person name="Varghese N."/>
            <person name="Submissions Spin"/>
        </authorList>
    </citation>
    <scope>NUCLEOTIDE SEQUENCE [LARGE SCALE GENOMIC DNA]</scope>
    <source>
        <strain evidence="14">DSM 44100</strain>
    </source>
</reference>
<dbReference type="GO" id="GO:0004452">
    <property type="term" value="F:isopentenyl-diphosphate delta-isomerase activity"/>
    <property type="evidence" value="ECO:0007669"/>
    <property type="project" value="UniProtKB-UniRule"/>
</dbReference>
<feature type="active site" evidence="10 11">
    <location>
        <position position="113"/>
    </location>
</feature>
<dbReference type="InterPro" id="IPR000086">
    <property type="entry name" value="NUDIX_hydrolase_dom"/>
</dbReference>
<dbReference type="GO" id="GO:0005737">
    <property type="term" value="C:cytoplasm"/>
    <property type="evidence" value="ECO:0007669"/>
    <property type="project" value="UniProtKB-SubCell"/>
</dbReference>
<comment type="catalytic activity">
    <reaction evidence="10">
        <text>isopentenyl diphosphate = dimethylallyl diphosphate</text>
        <dbReference type="Rhea" id="RHEA:23284"/>
        <dbReference type="ChEBI" id="CHEBI:57623"/>
        <dbReference type="ChEBI" id="CHEBI:128769"/>
        <dbReference type="EC" id="5.3.3.2"/>
    </reaction>
</comment>
<feature type="binding site" evidence="10">
    <location>
        <position position="111"/>
    </location>
    <ligand>
        <name>Mn(2+)</name>
        <dbReference type="ChEBI" id="CHEBI:29035"/>
    </ligand>
</feature>
<dbReference type="STRING" id="121616.GA0070216_108139"/>
<evidence type="ECO:0000256" key="5">
    <source>
        <dbReference type="ARBA" id="ARBA00022723"/>
    </source>
</evidence>
<dbReference type="PROSITE" id="PS51462">
    <property type="entry name" value="NUDIX"/>
    <property type="match status" value="1"/>
</dbReference>
<comment type="subcellular location">
    <subcellularLocation>
        <location evidence="10">Cytoplasm</location>
    </subcellularLocation>
</comment>
<accession>A0A1C4Z431</accession>
<dbReference type="GO" id="GO:0008299">
    <property type="term" value="P:isoprenoid biosynthetic process"/>
    <property type="evidence" value="ECO:0007669"/>
    <property type="project" value="UniProtKB-UniRule"/>
</dbReference>